<keyword evidence="6" id="KW-0479">Metal-binding</keyword>
<dbReference type="HOGENOM" id="CLU_027420_3_1_9"/>
<dbReference type="Pfam" id="PF02844">
    <property type="entry name" value="GARS_N"/>
    <property type="match status" value="1"/>
</dbReference>
<comment type="cofactor">
    <cofactor evidence="1">
        <name>Mn(2+)</name>
        <dbReference type="ChEBI" id="CHEBI:29035"/>
    </cofactor>
</comment>
<evidence type="ECO:0000256" key="15">
    <source>
        <dbReference type="PROSITE-ProRule" id="PRU00409"/>
    </source>
</evidence>
<comment type="cofactor">
    <cofactor evidence="2">
        <name>Mg(2+)</name>
        <dbReference type="ChEBI" id="CHEBI:18420"/>
    </cofactor>
</comment>
<evidence type="ECO:0000256" key="13">
    <source>
        <dbReference type="ARBA" id="ARBA00042864"/>
    </source>
</evidence>
<accession>A4J718</accession>
<evidence type="ECO:0000256" key="2">
    <source>
        <dbReference type="ARBA" id="ARBA00001946"/>
    </source>
</evidence>
<dbReference type="GO" id="GO:0005524">
    <property type="term" value="F:ATP binding"/>
    <property type="evidence" value="ECO:0007669"/>
    <property type="project" value="UniProtKB-UniRule"/>
</dbReference>
<dbReference type="InterPro" id="IPR011761">
    <property type="entry name" value="ATP-grasp"/>
</dbReference>
<dbReference type="Gene3D" id="3.90.600.10">
    <property type="entry name" value="Phosphoribosylglycinamide synthetase, C-terminal domain"/>
    <property type="match status" value="1"/>
</dbReference>
<dbReference type="FunFam" id="3.40.50.20:FF:000006">
    <property type="entry name" value="Phosphoribosylamine--glycine ligase, chloroplastic"/>
    <property type="match status" value="1"/>
</dbReference>
<dbReference type="STRING" id="349161.Dred_2361"/>
<dbReference type="eggNOG" id="COG0151">
    <property type="taxonomic scope" value="Bacteria"/>
</dbReference>
<name>A4J718_DESRM</name>
<keyword evidence="8 14" id="KW-0658">Purine biosynthesis</keyword>
<keyword evidence="9 15" id="KW-0067">ATP-binding</keyword>
<dbReference type="InterPro" id="IPR011054">
    <property type="entry name" value="Rudment_hybrid_motif"/>
</dbReference>
<dbReference type="SUPFAM" id="SSF56059">
    <property type="entry name" value="Glutathione synthetase ATP-binding domain-like"/>
    <property type="match status" value="1"/>
</dbReference>
<dbReference type="NCBIfam" id="TIGR00877">
    <property type="entry name" value="purD"/>
    <property type="match status" value="1"/>
</dbReference>
<dbReference type="GO" id="GO:0004637">
    <property type="term" value="F:phosphoribosylamine-glycine ligase activity"/>
    <property type="evidence" value="ECO:0007669"/>
    <property type="project" value="UniProtKB-UniRule"/>
</dbReference>
<evidence type="ECO:0000259" key="16">
    <source>
        <dbReference type="PROSITE" id="PS50975"/>
    </source>
</evidence>
<dbReference type="FunFam" id="3.30.470.20:FF:000018">
    <property type="entry name" value="Trifunctional purine biosynthetic protein adenosine-3"/>
    <property type="match status" value="1"/>
</dbReference>
<dbReference type="HAMAP" id="MF_00138">
    <property type="entry name" value="GARS"/>
    <property type="match status" value="1"/>
</dbReference>
<dbReference type="InterPro" id="IPR000115">
    <property type="entry name" value="PRibGlycinamide_synth"/>
</dbReference>
<keyword evidence="5 14" id="KW-0436">Ligase</keyword>
<organism evidence="17 18">
    <name type="scientific">Desulforamulus reducens (strain ATCC BAA-1160 / DSM 100696 / MI-1)</name>
    <name type="common">Desulfotomaculum reducens</name>
    <dbReference type="NCBI Taxonomy" id="349161"/>
    <lineage>
        <taxon>Bacteria</taxon>
        <taxon>Bacillati</taxon>
        <taxon>Bacillota</taxon>
        <taxon>Clostridia</taxon>
        <taxon>Eubacteriales</taxon>
        <taxon>Peptococcaceae</taxon>
        <taxon>Desulforamulus</taxon>
    </lineage>
</organism>
<proteinExistence type="inferred from homology"/>
<dbReference type="PROSITE" id="PS50975">
    <property type="entry name" value="ATP_GRASP"/>
    <property type="match status" value="1"/>
</dbReference>
<dbReference type="Gene3D" id="3.40.50.20">
    <property type="match status" value="1"/>
</dbReference>
<comment type="catalytic activity">
    <reaction evidence="14">
        <text>5-phospho-beta-D-ribosylamine + glycine + ATP = N(1)-(5-phospho-beta-D-ribosyl)glycinamide + ADP + phosphate + H(+)</text>
        <dbReference type="Rhea" id="RHEA:17453"/>
        <dbReference type="ChEBI" id="CHEBI:15378"/>
        <dbReference type="ChEBI" id="CHEBI:30616"/>
        <dbReference type="ChEBI" id="CHEBI:43474"/>
        <dbReference type="ChEBI" id="CHEBI:57305"/>
        <dbReference type="ChEBI" id="CHEBI:58681"/>
        <dbReference type="ChEBI" id="CHEBI:143788"/>
        <dbReference type="ChEBI" id="CHEBI:456216"/>
        <dbReference type="EC" id="6.3.4.13"/>
    </reaction>
</comment>
<dbReference type="FunFam" id="3.30.1490.20:FF:000006">
    <property type="entry name" value="phosphoribosylamine--glycine ligase, chloroplastic-like"/>
    <property type="match status" value="1"/>
</dbReference>
<dbReference type="EMBL" id="CP000612">
    <property type="protein sequence ID" value="ABO50871.1"/>
    <property type="molecule type" value="Genomic_DNA"/>
</dbReference>
<dbReference type="Pfam" id="PF01071">
    <property type="entry name" value="GARS_A"/>
    <property type="match status" value="1"/>
</dbReference>
<dbReference type="UniPathway" id="UPA00074">
    <property type="reaction ID" value="UER00125"/>
</dbReference>
<reference evidence="17 18" key="1">
    <citation type="submission" date="2007-03" db="EMBL/GenBank/DDBJ databases">
        <title>Complete sequence of Desulfotomaculum reducens MI-1.</title>
        <authorList>
            <consortium name="US DOE Joint Genome Institute"/>
            <person name="Copeland A."/>
            <person name="Lucas S."/>
            <person name="Lapidus A."/>
            <person name="Barry K."/>
            <person name="Detter J.C."/>
            <person name="Glavina del Rio T."/>
            <person name="Hammon N."/>
            <person name="Israni S."/>
            <person name="Dalin E."/>
            <person name="Tice H."/>
            <person name="Pitluck S."/>
            <person name="Sims D."/>
            <person name="Brettin T."/>
            <person name="Bruce D."/>
            <person name="Han C."/>
            <person name="Tapia R."/>
            <person name="Schmutz J."/>
            <person name="Larimer F."/>
            <person name="Land M."/>
            <person name="Hauser L."/>
            <person name="Kyrpides N."/>
            <person name="Kim E."/>
            <person name="Tebo B.M."/>
            <person name="Richardson P."/>
        </authorList>
    </citation>
    <scope>NUCLEOTIDE SEQUENCE [LARGE SCALE GENOMIC DNA]</scope>
    <source>
        <strain evidence="17 18">MI-1</strain>
    </source>
</reference>
<evidence type="ECO:0000256" key="1">
    <source>
        <dbReference type="ARBA" id="ARBA00001936"/>
    </source>
</evidence>
<dbReference type="GO" id="GO:0006189">
    <property type="term" value="P:'de novo' IMP biosynthetic process"/>
    <property type="evidence" value="ECO:0007669"/>
    <property type="project" value="UniProtKB-UniRule"/>
</dbReference>
<dbReference type="SUPFAM" id="SSF51246">
    <property type="entry name" value="Rudiment single hybrid motif"/>
    <property type="match status" value="1"/>
</dbReference>
<evidence type="ECO:0000313" key="18">
    <source>
        <dbReference type="Proteomes" id="UP000001556"/>
    </source>
</evidence>
<dbReference type="AlphaFoldDB" id="A4J718"/>
<dbReference type="SMART" id="SM01210">
    <property type="entry name" value="GARS_C"/>
    <property type="match status" value="1"/>
</dbReference>
<dbReference type="FunFam" id="3.90.600.10:FF:000001">
    <property type="entry name" value="Trifunctional purine biosynthetic protein adenosine-3"/>
    <property type="match status" value="1"/>
</dbReference>
<dbReference type="Gene3D" id="3.30.1490.20">
    <property type="entry name" value="ATP-grasp fold, A domain"/>
    <property type="match status" value="1"/>
</dbReference>
<evidence type="ECO:0000256" key="7">
    <source>
        <dbReference type="ARBA" id="ARBA00022741"/>
    </source>
</evidence>
<evidence type="ECO:0000256" key="4">
    <source>
        <dbReference type="ARBA" id="ARBA00013255"/>
    </source>
</evidence>
<dbReference type="EC" id="6.3.4.13" evidence="4 14"/>
<comment type="similarity">
    <text evidence="11 14">Belongs to the GARS family.</text>
</comment>
<dbReference type="InterPro" id="IPR013815">
    <property type="entry name" value="ATP_grasp_subdomain_1"/>
</dbReference>
<evidence type="ECO:0000256" key="8">
    <source>
        <dbReference type="ARBA" id="ARBA00022755"/>
    </source>
</evidence>
<comment type="pathway">
    <text evidence="3 14">Purine metabolism; IMP biosynthesis via de novo pathway; N(1)-(5-phospho-D-ribosyl)glycinamide from 5-phospho-alpha-D-ribose 1-diphosphate: step 2/2.</text>
</comment>
<dbReference type="InterPro" id="IPR016185">
    <property type="entry name" value="PreATP-grasp_dom_sf"/>
</dbReference>
<dbReference type="PROSITE" id="PS00184">
    <property type="entry name" value="GARS"/>
    <property type="match status" value="1"/>
</dbReference>
<dbReference type="GO" id="GO:0009113">
    <property type="term" value="P:purine nucleobase biosynthetic process"/>
    <property type="evidence" value="ECO:0007669"/>
    <property type="project" value="InterPro"/>
</dbReference>
<evidence type="ECO:0000256" key="11">
    <source>
        <dbReference type="ARBA" id="ARBA00038345"/>
    </source>
</evidence>
<keyword evidence="7 15" id="KW-0547">Nucleotide-binding</keyword>
<dbReference type="InterPro" id="IPR037123">
    <property type="entry name" value="PRibGlycinamide_synth_C_sf"/>
</dbReference>
<dbReference type="Pfam" id="PF02843">
    <property type="entry name" value="GARS_C"/>
    <property type="match status" value="1"/>
</dbReference>
<sequence length="422" mass="45251">MKILVVGGGGREHALVWKLRQSPRVKQIYCAPGNAGISQIAACINVRAEDTQGLLNFAKKEQIDLTVVGPEIPLTNGIVDLFQQEGLKIFGPSKAAAEIEGSKALAKDIMAKYNIPTARYATFEDAEEAREYVKKYGAPCVIKADGLAAGKGVIVAMDDETALAAVDIIMAERAFGKAGDRVVIEEFLQGEEVSILAFVDGETIVPMVASQDHKRVGDQDTGPNTGGMGAYAPAPVYTSELAKLVERDILYPTVKALASEGRTYRGVLYAGLMVTPEGPKVLEFNARFGDPETQPVLSLLETDLVDIMEAIMEDRLAQQSVMWKDEAAVCVVMAAKGYPGEYEKDMAITGFDQVPAGVEVFHAGTTLRQGEVVVSGGRVLGVTATGRDISKAVELAYQGVKAIHFAGAHYRSDIGQRALNRE</sequence>
<dbReference type="Proteomes" id="UP000001556">
    <property type="component" value="Chromosome"/>
</dbReference>
<dbReference type="InterPro" id="IPR020560">
    <property type="entry name" value="PRibGlycinamide_synth_C-dom"/>
</dbReference>
<dbReference type="PANTHER" id="PTHR43472:SF1">
    <property type="entry name" value="PHOSPHORIBOSYLAMINE--GLYCINE LIGASE, CHLOROPLASTIC"/>
    <property type="match status" value="1"/>
</dbReference>
<evidence type="ECO:0000256" key="5">
    <source>
        <dbReference type="ARBA" id="ARBA00022598"/>
    </source>
</evidence>
<keyword evidence="18" id="KW-1185">Reference proteome</keyword>
<protein>
    <recommendedName>
        <fullName evidence="4 14">Phosphoribosylamine--glycine ligase</fullName>
        <ecNumber evidence="4 14">6.3.4.13</ecNumber>
    </recommendedName>
    <alternativeName>
        <fullName evidence="14">GARS</fullName>
    </alternativeName>
    <alternativeName>
        <fullName evidence="12 14">Glycinamide ribonucleotide synthetase</fullName>
    </alternativeName>
    <alternativeName>
        <fullName evidence="13 14">Phosphoribosylglycinamide synthetase</fullName>
    </alternativeName>
</protein>
<dbReference type="InterPro" id="IPR020561">
    <property type="entry name" value="PRibGlycinamid_synth_ATP-grasp"/>
</dbReference>
<dbReference type="GO" id="GO:0046872">
    <property type="term" value="F:metal ion binding"/>
    <property type="evidence" value="ECO:0007669"/>
    <property type="project" value="UniProtKB-KW"/>
</dbReference>
<dbReference type="SMART" id="SM01209">
    <property type="entry name" value="GARS_A"/>
    <property type="match status" value="1"/>
</dbReference>
<evidence type="ECO:0000256" key="9">
    <source>
        <dbReference type="ARBA" id="ARBA00022840"/>
    </source>
</evidence>
<dbReference type="KEGG" id="drm:Dred_2361"/>
<dbReference type="InterPro" id="IPR020559">
    <property type="entry name" value="PRibGlycinamide_synth_CS"/>
</dbReference>
<feature type="domain" description="ATP-grasp" evidence="16">
    <location>
        <begin position="107"/>
        <end position="313"/>
    </location>
</feature>
<dbReference type="InterPro" id="IPR020562">
    <property type="entry name" value="PRibGlycinamide_synth_N"/>
</dbReference>
<evidence type="ECO:0000256" key="10">
    <source>
        <dbReference type="ARBA" id="ARBA00023211"/>
    </source>
</evidence>
<evidence type="ECO:0000256" key="12">
    <source>
        <dbReference type="ARBA" id="ARBA00042242"/>
    </source>
</evidence>
<evidence type="ECO:0000256" key="14">
    <source>
        <dbReference type="HAMAP-Rule" id="MF_00138"/>
    </source>
</evidence>
<evidence type="ECO:0000313" key="17">
    <source>
        <dbReference type="EMBL" id="ABO50871.1"/>
    </source>
</evidence>
<dbReference type="RefSeq" id="WP_011878669.1">
    <property type="nucleotide sequence ID" value="NC_009253.1"/>
</dbReference>
<gene>
    <name evidence="14" type="primary">purD</name>
    <name evidence="17" type="ordered locus">Dred_2361</name>
</gene>
<dbReference type="PANTHER" id="PTHR43472">
    <property type="entry name" value="PHOSPHORIBOSYLAMINE--GLYCINE LIGASE"/>
    <property type="match status" value="1"/>
</dbReference>
<dbReference type="OrthoDB" id="9807240at2"/>
<evidence type="ECO:0000256" key="6">
    <source>
        <dbReference type="ARBA" id="ARBA00022723"/>
    </source>
</evidence>
<dbReference type="SUPFAM" id="SSF52440">
    <property type="entry name" value="PreATP-grasp domain"/>
    <property type="match status" value="1"/>
</dbReference>
<keyword evidence="10" id="KW-0464">Manganese</keyword>
<dbReference type="Gene3D" id="3.30.470.20">
    <property type="entry name" value="ATP-grasp fold, B domain"/>
    <property type="match status" value="1"/>
</dbReference>
<evidence type="ECO:0000256" key="3">
    <source>
        <dbReference type="ARBA" id="ARBA00005174"/>
    </source>
</evidence>